<organism evidence="1 2">
    <name type="scientific">Psychrobacillus mangrovi</name>
    <dbReference type="NCBI Taxonomy" id="3117745"/>
    <lineage>
        <taxon>Bacteria</taxon>
        <taxon>Bacillati</taxon>
        <taxon>Bacillota</taxon>
        <taxon>Bacilli</taxon>
        <taxon>Bacillales</taxon>
        <taxon>Bacillaceae</taxon>
        <taxon>Psychrobacillus</taxon>
    </lineage>
</organism>
<accession>A0ABU8F745</accession>
<dbReference type="EMBL" id="JBAWSY010000012">
    <property type="protein sequence ID" value="MEI4770836.1"/>
    <property type="molecule type" value="Genomic_DNA"/>
</dbReference>
<dbReference type="Gene3D" id="3.40.50.1000">
    <property type="entry name" value="HAD superfamily/HAD-like"/>
    <property type="match status" value="1"/>
</dbReference>
<keyword evidence="2" id="KW-1185">Reference proteome</keyword>
<dbReference type="InterPro" id="IPR041492">
    <property type="entry name" value="HAD_2"/>
</dbReference>
<dbReference type="InterPro" id="IPR036412">
    <property type="entry name" value="HAD-like_sf"/>
</dbReference>
<dbReference type="PANTHER" id="PTHR18901">
    <property type="entry name" value="2-DEOXYGLUCOSE-6-PHOSPHATE PHOSPHATASE 2"/>
    <property type="match status" value="1"/>
</dbReference>
<dbReference type="InterPro" id="IPR006439">
    <property type="entry name" value="HAD-SF_hydro_IA"/>
</dbReference>
<comment type="caution">
    <text evidence="1">The sequence shown here is derived from an EMBL/GenBank/DDBJ whole genome shotgun (WGS) entry which is preliminary data.</text>
</comment>
<proteinExistence type="predicted"/>
<protein>
    <submittedName>
        <fullName evidence="1">HAD family hydrolase</fullName>
    </submittedName>
</protein>
<dbReference type="SFLD" id="SFLDG01129">
    <property type="entry name" value="C1.5:_HAD__Beta-PGM__Phosphata"/>
    <property type="match status" value="1"/>
</dbReference>
<dbReference type="RefSeq" id="WP_336498400.1">
    <property type="nucleotide sequence ID" value="NZ_JBAWSY010000012.1"/>
</dbReference>
<dbReference type="InterPro" id="IPR023198">
    <property type="entry name" value="PGP-like_dom2"/>
</dbReference>
<dbReference type="Pfam" id="PF13419">
    <property type="entry name" value="HAD_2"/>
    <property type="match status" value="1"/>
</dbReference>
<gene>
    <name evidence="1" type="ORF">WAX74_14520</name>
</gene>
<evidence type="ECO:0000313" key="1">
    <source>
        <dbReference type="EMBL" id="MEI4770836.1"/>
    </source>
</evidence>
<sequence length="220" mass="24978">MIKGIIFDFDGLIVDTETVWYVAFKETLFDRHAVELGLAGYANCIGTGNDVLYKYFRELAGQSVDCEQLERDAYIKYKDKMKVPVLREGVKEYLEEAKSHNLIIGLASSSSKEWVTAYLEQLHIIEYFDVINTRDDVTKVKPDPELYLKTLKDCGLLPKEAIAFEDSLNGLTAAKKAGIRCVIVPNEVTSNLPFTNHDYHLNSMKQETLEEVMKKVELIG</sequence>
<dbReference type="CDD" id="cd16423">
    <property type="entry name" value="HAD_BPGM-like"/>
    <property type="match status" value="1"/>
</dbReference>
<dbReference type="Gene3D" id="1.10.150.240">
    <property type="entry name" value="Putative phosphatase, domain 2"/>
    <property type="match status" value="1"/>
</dbReference>
<evidence type="ECO:0000313" key="2">
    <source>
        <dbReference type="Proteomes" id="UP001364890"/>
    </source>
</evidence>
<keyword evidence="1" id="KW-0378">Hydrolase</keyword>
<dbReference type="SUPFAM" id="SSF56784">
    <property type="entry name" value="HAD-like"/>
    <property type="match status" value="1"/>
</dbReference>
<name>A0ABU8F745_9BACI</name>
<dbReference type="InterPro" id="IPR023214">
    <property type="entry name" value="HAD_sf"/>
</dbReference>
<dbReference type="PANTHER" id="PTHR18901:SF38">
    <property type="entry name" value="PSEUDOURIDINE-5'-PHOSPHATASE"/>
    <property type="match status" value="1"/>
</dbReference>
<dbReference type="GO" id="GO:0016787">
    <property type="term" value="F:hydrolase activity"/>
    <property type="evidence" value="ECO:0007669"/>
    <property type="project" value="UniProtKB-KW"/>
</dbReference>
<dbReference type="SFLD" id="SFLDS00003">
    <property type="entry name" value="Haloacid_Dehalogenase"/>
    <property type="match status" value="1"/>
</dbReference>
<dbReference type="NCBIfam" id="TIGR01509">
    <property type="entry name" value="HAD-SF-IA-v3"/>
    <property type="match status" value="1"/>
</dbReference>
<reference evidence="1 2" key="1">
    <citation type="submission" date="2024-01" db="EMBL/GenBank/DDBJ databases">
        <title>Seven novel Bacillus-like species.</title>
        <authorList>
            <person name="Liu G."/>
        </authorList>
    </citation>
    <scope>NUCLEOTIDE SEQUENCE [LARGE SCALE GENOMIC DNA]</scope>
    <source>
        <strain evidence="1 2">FJAT-51614</strain>
    </source>
</reference>
<dbReference type="Proteomes" id="UP001364890">
    <property type="component" value="Unassembled WGS sequence"/>
</dbReference>